<dbReference type="Proteomes" id="UP000253209">
    <property type="component" value="Unassembled WGS sequence"/>
</dbReference>
<feature type="transmembrane region" description="Helical" evidence="1">
    <location>
        <begin position="40"/>
        <end position="63"/>
    </location>
</feature>
<name>A0A367GTB2_9SPHI</name>
<protein>
    <submittedName>
        <fullName evidence="2">Uncharacterized protein</fullName>
    </submittedName>
</protein>
<evidence type="ECO:0000313" key="2">
    <source>
        <dbReference type="EMBL" id="RCH55953.1"/>
    </source>
</evidence>
<evidence type="ECO:0000313" key="3">
    <source>
        <dbReference type="Proteomes" id="UP000253209"/>
    </source>
</evidence>
<feature type="transmembrane region" description="Helical" evidence="1">
    <location>
        <begin position="69"/>
        <end position="87"/>
    </location>
</feature>
<keyword evidence="3" id="KW-1185">Reference proteome</keyword>
<gene>
    <name evidence="2" type="ORF">DJ568_04155</name>
</gene>
<reference evidence="2 3" key="1">
    <citation type="submission" date="2018-05" db="EMBL/GenBank/DDBJ databases">
        <title>Mucilaginibacter hurinus sp. nov., isolated from briquette warehouse soil.</title>
        <authorList>
            <person name="Choi L."/>
        </authorList>
    </citation>
    <scope>NUCLEOTIDE SEQUENCE [LARGE SCALE GENOMIC DNA]</scope>
    <source>
        <strain evidence="2 3">ZR32</strain>
    </source>
</reference>
<keyword evidence="1" id="KW-1133">Transmembrane helix</keyword>
<keyword evidence="1" id="KW-0472">Membrane</keyword>
<comment type="caution">
    <text evidence="2">The sequence shown here is derived from an EMBL/GenBank/DDBJ whole genome shotgun (WGS) entry which is preliminary data.</text>
</comment>
<feature type="transmembrane region" description="Helical" evidence="1">
    <location>
        <begin position="122"/>
        <end position="140"/>
    </location>
</feature>
<evidence type="ECO:0000256" key="1">
    <source>
        <dbReference type="SAM" id="Phobius"/>
    </source>
</evidence>
<organism evidence="2 3">
    <name type="scientific">Mucilaginibacter hurinus</name>
    <dbReference type="NCBI Taxonomy" id="2201324"/>
    <lineage>
        <taxon>Bacteria</taxon>
        <taxon>Pseudomonadati</taxon>
        <taxon>Bacteroidota</taxon>
        <taxon>Sphingobacteriia</taxon>
        <taxon>Sphingobacteriales</taxon>
        <taxon>Sphingobacteriaceae</taxon>
        <taxon>Mucilaginibacter</taxon>
    </lineage>
</organism>
<sequence length="210" mass="24595">MKDFDQLMSVWQEQPKRDQLSVDEALKGVKRGMGSLNKKMLINIAGMLMAATAVLFVMLFLAFNSWVTYLGIGIMLATMLLYLSVMIKDYLLINQRDVTTNPAEYLQSLKDYQRSRANLNGWLYYIYILLLSTGLSLYLYEVMYYVTPVIKFGFYGFIIVWLLFCTFYLKNRIYKAEQEKLDQMVDRLARLQDQFIPYPPEGEPLEETDK</sequence>
<proteinExistence type="predicted"/>
<dbReference type="OrthoDB" id="794917at2"/>
<dbReference type="RefSeq" id="WP_114003990.1">
    <property type="nucleotide sequence ID" value="NZ_QGDC01000002.1"/>
</dbReference>
<dbReference type="AlphaFoldDB" id="A0A367GTB2"/>
<accession>A0A367GTB2</accession>
<dbReference type="EMBL" id="QGDC01000002">
    <property type="protein sequence ID" value="RCH55953.1"/>
    <property type="molecule type" value="Genomic_DNA"/>
</dbReference>
<keyword evidence="1" id="KW-0812">Transmembrane</keyword>
<feature type="transmembrane region" description="Helical" evidence="1">
    <location>
        <begin position="152"/>
        <end position="169"/>
    </location>
</feature>